<dbReference type="AlphaFoldDB" id="D8Q268"/>
<sequence length="340" mass="36844">MSARLGTCKALASKVAGYAVGYGILLTLCIVALSMFARRTSTGCFLPIATAAIFLSSTIWLALNFRVAVLTCLGETPSIMSRVARLNIAYVVFFRITYVLSDAVVVWRAWVLWPGSRMIKAILSLSMLGTIAGSIAEAVLISISSKETVTTVTPPGSVLWPRFLLSTLPIIITNIIATGITAAKVWDYRTNVKSSLPQKSAPVRVMKILLLSVESGLLYATFWITTFLVGVADLPAAYGLTNPYAPGAVMSNILPSIAAIYPLIIVISSTAQACPSHTIGTLLLSRLRFTRRRRPMRINSNVLNITSDPDDSYDEVVSSLVARPGPDRYRATISDHTEQR</sequence>
<keyword evidence="1" id="KW-1133">Transmembrane helix</keyword>
<keyword evidence="1" id="KW-0472">Membrane</keyword>
<feature type="transmembrane region" description="Helical" evidence="1">
    <location>
        <begin position="163"/>
        <end position="187"/>
    </location>
</feature>
<dbReference type="InParanoid" id="D8Q268"/>
<dbReference type="OrthoDB" id="2937938at2759"/>
<feature type="non-terminal residue" evidence="2">
    <location>
        <position position="340"/>
    </location>
</feature>
<proteinExistence type="predicted"/>
<dbReference type="EMBL" id="GL377305">
    <property type="protein sequence ID" value="EFI98631.1"/>
    <property type="molecule type" value="Genomic_DNA"/>
</dbReference>
<feature type="transmembrane region" description="Helical" evidence="1">
    <location>
        <begin position="44"/>
        <end position="68"/>
    </location>
</feature>
<dbReference type="Proteomes" id="UP000007431">
    <property type="component" value="Unassembled WGS sequence"/>
</dbReference>
<reference evidence="2 3" key="1">
    <citation type="journal article" date="2010" name="Nat. Biotechnol.">
        <title>Genome sequence of the model mushroom Schizophyllum commune.</title>
        <authorList>
            <person name="Ohm R.A."/>
            <person name="de Jong J.F."/>
            <person name="Lugones L.G."/>
            <person name="Aerts A."/>
            <person name="Kothe E."/>
            <person name="Stajich J.E."/>
            <person name="de Vries R.P."/>
            <person name="Record E."/>
            <person name="Levasseur A."/>
            <person name="Baker S.E."/>
            <person name="Bartholomew K.A."/>
            <person name="Coutinho P.M."/>
            <person name="Erdmann S."/>
            <person name="Fowler T.J."/>
            <person name="Gathman A.C."/>
            <person name="Lombard V."/>
            <person name="Henrissat B."/>
            <person name="Knabe N."/>
            <person name="Kuees U."/>
            <person name="Lilly W.W."/>
            <person name="Lindquist E."/>
            <person name="Lucas S."/>
            <person name="Magnuson J.K."/>
            <person name="Piumi F."/>
            <person name="Raudaskoski M."/>
            <person name="Salamov A."/>
            <person name="Schmutz J."/>
            <person name="Schwarze F.W.M.R."/>
            <person name="vanKuyk P.A."/>
            <person name="Horton J.S."/>
            <person name="Grigoriev I.V."/>
            <person name="Woesten H.A.B."/>
        </authorList>
    </citation>
    <scope>NUCLEOTIDE SEQUENCE [LARGE SCALE GENOMIC DNA]</scope>
    <source>
        <strain evidence="3">H4-8 / FGSC 9210</strain>
    </source>
</reference>
<evidence type="ECO:0008006" key="4">
    <source>
        <dbReference type="Google" id="ProtNLM"/>
    </source>
</evidence>
<evidence type="ECO:0000313" key="2">
    <source>
        <dbReference type="EMBL" id="EFI98631.1"/>
    </source>
</evidence>
<feature type="transmembrane region" description="Helical" evidence="1">
    <location>
        <begin position="208"/>
        <end position="232"/>
    </location>
</feature>
<dbReference type="KEGG" id="scm:SCHCO_02620228"/>
<dbReference type="GeneID" id="9592785"/>
<dbReference type="HOGENOM" id="CLU_044614_9_0_1"/>
<organism evidence="3">
    <name type="scientific">Schizophyllum commune (strain H4-8 / FGSC 9210)</name>
    <name type="common">Split gill fungus</name>
    <dbReference type="NCBI Taxonomy" id="578458"/>
    <lineage>
        <taxon>Eukaryota</taxon>
        <taxon>Fungi</taxon>
        <taxon>Dikarya</taxon>
        <taxon>Basidiomycota</taxon>
        <taxon>Agaricomycotina</taxon>
        <taxon>Agaricomycetes</taxon>
        <taxon>Agaricomycetidae</taxon>
        <taxon>Agaricales</taxon>
        <taxon>Schizophyllaceae</taxon>
        <taxon>Schizophyllum</taxon>
    </lineage>
</organism>
<dbReference type="OMA" id="PECELIQ"/>
<feature type="transmembrane region" description="Helical" evidence="1">
    <location>
        <begin position="88"/>
        <end position="110"/>
    </location>
</feature>
<keyword evidence="1" id="KW-0812">Transmembrane</keyword>
<protein>
    <recommendedName>
        <fullName evidence="4">G-protein coupled receptors family 1 profile domain-containing protein</fullName>
    </recommendedName>
</protein>
<dbReference type="VEuPathDB" id="FungiDB:SCHCODRAFT_02620228"/>
<keyword evidence="3" id="KW-1185">Reference proteome</keyword>
<evidence type="ECO:0000313" key="3">
    <source>
        <dbReference type="Proteomes" id="UP000007431"/>
    </source>
</evidence>
<gene>
    <name evidence="2" type="ORF">SCHCODRAFT_108499</name>
</gene>
<dbReference type="RefSeq" id="XP_003033534.1">
    <property type="nucleotide sequence ID" value="XM_003033488.1"/>
</dbReference>
<feature type="transmembrane region" description="Helical" evidence="1">
    <location>
        <begin position="15"/>
        <end position="37"/>
    </location>
</feature>
<accession>D8Q268</accession>
<name>D8Q268_SCHCM</name>
<feature type="transmembrane region" description="Helical" evidence="1">
    <location>
        <begin position="122"/>
        <end position="143"/>
    </location>
</feature>
<evidence type="ECO:0000256" key="1">
    <source>
        <dbReference type="SAM" id="Phobius"/>
    </source>
</evidence>